<evidence type="ECO:0000313" key="2">
    <source>
        <dbReference type="EMBL" id="EEF39842.1"/>
    </source>
</evidence>
<feature type="signal peptide" evidence="1">
    <location>
        <begin position="1"/>
        <end position="18"/>
    </location>
</feature>
<keyword evidence="3" id="KW-1185">Reference proteome</keyword>
<dbReference type="InParanoid" id="B9S973"/>
<name>B9S973_RICCO</name>
<evidence type="ECO:0000313" key="3">
    <source>
        <dbReference type="Proteomes" id="UP000008311"/>
    </source>
</evidence>
<keyword evidence="1" id="KW-0732">Signal</keyword>
<dbReference type="EMBL" id="EQ973895">
    <property type="protein sequence ID" value="EEF39842.1"/>
    <property type="molecule type" value="Genomic_DNA"/>
</dbReference>
<sequence>MARFRASLCLIFLSLSWSLTSPDRAGKNLLGSIKAAVESAIGAVNFGLVNFSAARGLAAESISKDSSESKHLSRSEGTELDKDQYEISNFSWN</sequence>
<gene>
    <name evidence="2" type="ORF">RCOM_1014070</name>
</gene>
<dbReference type="AlphaFoldDB" id="B9S973"/>
<accession>B9S973</accession>
<proteinExistence type="predicted"/>
<evidence type="ECO:0000256" key="1">
    <source>
        <dbReference type="SAM" id="SignalP"/>
    </source>
</evidence>
<protein>
    <submittedName>
        <fullName evidence="2">Uncharacterized protein</fullName>
    </submittedName>
</protein>
<dbReference type="Proteomes" id="UP000008311">
    <property type="component" value="Unassembled WGS sequence"/>
</dbReference>
<feature type="chain" id="PRO_5002889159" evidence="1">
    <location>
        <begin position="19"/>
        <end position="93"/>
    </location>
</feature>
<organism evidence="2 3">
    <name type="scientific">Ricinus communis</name>
    <name type="common">Castor bean</name>
    <dbReference type="NCBI Taxonomy" id="3988"/>
    <lineage>
        <taxon>Eukaryota</taxon>
        <taxon>Viridiplantae</taxon>
        <taxon>Streptophyta</taxon>
        <taxon>Embryophyta</taxon>
        <taxon>Tracheophyta</taxon>
        <taxon>Spermatophyta</taxon>
        <taxon>Magnoliopsida</taxon>
        <taxon>eudicotyledons</taxon>
        <taxon>Gunneridae</taxon>
        <taxon>Pentapetalae</taxon>
        <taxon>rosids</taxon>
        <taxon>fabids</taxon>
        <taxon>Malpighiales</taxon>
        <taxon>Euphorbiaceae</taxon>
        <taxon>Acalyphoideae</taxon>
        <taxon>Acalypheae</taxon>
        <taxon>Ricinus</taxon>
    </lineage>
</organism>
<reference evidence="3" key="1">
    <citation type="journal article" date="2010" name="Nat. Biotechnol.">
        <title>Draft genome sequence of the oilseed species Ricinus communis.</title>
        <authorList>
            <person name="Chan A.P."/>
            <person name="Crabtree J."/>
            <person name="Zhao Q."/>
            <person name="Lorenzi H."/>
            <person name="Orvis J."/>
            <person name="Puiu D."/>
            <person name="Melake-Berhan A."/>
            <person name="Jones K.M."/>
            <person name="Redman J."/>
            <person name="Chen G."/>
            <person name="Cahoon E.B."/>
            <person name="Gedil M."/>
            <person name="Stanke M."/>
            <person name="Haas B.J."/>
            <person name="Wortman J.R."/>
            <person name="Fraser-Liggett C.M."/>
            <person name="Ravel J."/>
            <person name="Rabinowicz P.D."/>
        </authorList>
    </citation>
    <scope>NUCLEOTIDE SEQUENCE [LARGE SCALE GENOMIC DNA]</scope>
    <source>
        <strain evidence="3">cv. Hale</strain>
    </source>
</reference>